<evidence type="ECO:0000256" key="5">
    <source>
        <dbReference type="ARBA" id="ARBA00023284"/>
    </source>
</evidence>
<gene>
    <name evidence="6" type="ORF">ASZ90_018013</name>
</gene>
<evidence type="ECO:0000313" key="6">
    <source>
        <dbReference type="EMBL" id="KUG04522.1"/>
    </source>
</evidence>
<evidence type="ECO:0000256" key="1">
    <source>
        <dbReference type="ARBA" id="ARBA00022490"/>
    </source>
</evidence>
<dbReference type="Gene3D" id="3.90.1280.10">
    <property type="entry name" value="HSP33 redox switch-like"/>
    <property type="match status" value="1"/>
</dbReference>
<dbReference type="GO" id="GO:0042026">
    <property type="term" value="P:protein refolding"/>
    <property type="evidence" value="ECO:0007669"/>
    <property type="project" value="TreeGrafter"/>
</dbReference>
<keyword evidence="3" id="KW-1015">Disulfide bond</keyword>
<dbReference type="InterPro" id="IPR000397">
    <property type="entry name" value="Heat_shock_Hsp33"/>
</dbReference>
<keyword evidence="4" id="KW-0143">Chaperone</keyword>
<dbReference type="Gene3D" id="3.55.30.10">
    <property type="entry name" value="Hsp33 domain"/>
    <property type="match status" value="1"/>
</dbReference>
<dbReference type="SUPFAM" id="SSF64397">
    <property type="entry name" value="Hsp33 domain"/>
    <property type="match status" value="1"/>
</dbReference>
<keyword evidence="5" id="KW-0676">Redox-active center</keyword>
<organism evidence="6">
    <name type="scientific">hydrocarbon metagenome</name>
    <dbReference type="NCBI Taxonomy" id="938273"/>
    <lineage>
        <taxon>unclassified sequences</taxon>
        <taxon>metagenomes</taxon>
        <taxon>ecological metagenomes</taxon>
    </lineage>
</organism>
<protein>
    <submittedName>
        <fullName evidence="6">Chaperonin (Heat shock protein 33)</fullName>
    </submittedName>
</protein>
<sequence>MIRSDYLIKAVDNDKQVRIILASTTGVVEEAHRRHHTSATASAALGRVLTAALMMGSDLKGEEDALTLRFNGDGPAGSIVATVDSKGNGRALISSPQADLLPQAPGKLNVGGLVGKNGYLEIITDLGLGQPFTGRVNLVSGEIAEDLAQYYIQSEQIPSLVSLGVLVERDLSIKAAGGLIIQAMPGAGDDILETMESNVMRMGPISEAINNSESLEELLDMVMNGIPYHQIEERELAFKCKCSSERLAVILSGLSDEELADIYEESGKLEVTCNFCNQVYTFSMEDIRAIKNKKPRI</sequence>
<dbReference type="InterPro" id="IPR016153">
    <property type="entry name" value="Heat_shock_Hsp33_N"/>
</dbReference>
<keyword evidence="2" id="KW-0862">Zinc</keyword>
<dbReference type="HAMAP" id="MF_00117">
    <property type="entry name" value="HslO"/>
    <property type="match status" value="1"/>
</dbReference>
<dbReference type="SUPFAM" id="SSF118352">
    <property type="entry name" value="HSP33 redox switch-like"/>
    <property type="match status" value="1"/>
</dbReference>
<dbReference type="CDD" id="cd00498">
    <property type="entry name" value="Hsp33"/>
    <property type="match status" value="1"/>
</dbReference>
<dbReference type="InterPro" id="IPR016154">
    <property type="entry name" value="Heat_shock_Hsp33_C"/>
</dbReference>
<keyword evidence="6" id="KW-0346">Stress response</keyword>
<keyword evidence="1" id="KW-0963">Cytoplasm</keyword>
<proteinExistence type="inferred from homology"/>
<dbReference type="AlphaFoldDB" id="A0A0W8E792"/>
<evidence type="ECO:0000256" key="2">
    <source>
        <dbReference type="ARBA" id="ARBA00022833"/>
    </source>
</evidence>
<dbReference type="GO" id="GO:0044183">
    <property type="term" value="F:protein folding chaperone"/>
    <property type="evidence" value="ECO:0007669"/>
    <property type="project" value="TreeGrafter"/>
</dbReference>
<dbReference type="GO" id="GO:0051082">
    <property type="term" value="F:unfolded protein binding"/>
    <property type="evidence" value="ECO:0007669"/>
    <property type="project" value="InterPro"/>
</dbReference>
<dbReference type="PANTHER" id="PTHR30111">
    <property type="entry name" value="33 KDA CHAPERONIN"/>
    <property type="match status" value="1"/>
</dbReference>
<dbReference type="PANTHER" id="PTHR30111:SF1">
    <property type="entry name" value="33 KDA CHAPERONIN"/>
    <property type="match status" value="1"/>
</dbReference>
<name>A0A0W8E792_9ZZZZ</name>
<accession>A0A0W8E792</accession>
<dbReference type="Pfam" id="PF01430">
    <property type="entry name" value="HSP33"/>
    <property type="match status" value="1"/>
</dbReference>
<dbReference type="NCBIfam" id="NF001033">
    <property type="entry name" value="PRK00114.1"/>
    <property type="match status" value="1"/>
</dbReference>
<reference evidence="6" key="1">
    <citation type="journal article" date="2015" name="Proc. Natl. Acad. Sci. U.S.A.">
        <title>Networks of energetic and metabolic interactions define dynamics in microbial communities.</title>
        <authorList>
            <person name="Embree M."/>
            <person name="Liu J.K."/>
            <person name="Al-Bassam M.M."/>
            <person name="Zengler K."/>
        </authorList>
    </citation>
    <scope>NUCLEOTIDE SEQUENCE</scope>
</reference>
<evidence type="ECO:0000256" key="4">
    <source>
        <dbReference type="ARBA" id="ARBA00023186"/>
    </source>
</evidence>
<comment type="caution">
    <text evidence="6">The sequence shown here is derived from an EMBL/GenBank/DDBJ whole genome shotgun (WGS) entry which is preliminary data.</text>
</comment>
<dbReference type="GO" id="GO:0005737">
    <property type="term" value="C:cytoplasm"/>
    <property type="evidence" value="ECO:0007669"/>
    <property type="project" value="InterPro"/>
</dbReference>
<dbReference type="EMBL" id="LNQE01001845">
    <property type="protein sequence ID" value="KUG04522.1"/>
    <property type="molecule type" value="Genomic_DNA"/>
</dbReference>
<dbReference type="PIRSF" id="PIRSF005261">
    <property type="entry name" value="Heat_shock_Hsp33"/>
    <property type="match status" value="1"/>
</dbReference>
<evidence type="ECO:0000256" key="3">
    <source>
        <dbReference type="ARBA" id="ARBA00023157"/>
    </source>
</evidence>